<proteinExistence type="predicted"/>
<evidence type="ECO:0000256" key="1">
    <source>
        <dbReference type="ARBA" id="ARBA00022490"/>
    </source>
</evidence>
<dbReference type="InterPro" id="IPR007848">
    <property type="entry name" value="Small_mtfrase_dom"/>
</dbReference>
<evidence type="ECO:0000256" key="5">
    <source>
        <dbReference type="ARBA" id="ARBA00022691"/>
    </source>
</evidence>
<dbReference type="AlphaFoldDB" id="A0A5S9QNK5"/>
<name>A0A5S9QNK5_9GAMM</name>
<sequence length="346" mass="38291">MISPQDQLVLQLASESPTQTLLCLGESTIPASSLRGFAGVILSNRWDVAQAVKAVSVAVKFSDFDISAALGDFVTATRVVMGVAKEKAINKHIIDQFLSTPSLDELVFVGEKKQGINSIVSHLPSDVYTLERTKHKKQLQDVVIRKTSTPFIPDSDSEYSGLGKIDVDGFEFWSKPGLYGWNKVDKGSELLVQCVLEWIEERSSKPDSMLDLGCGYGYLSMCIGDKVGRVVATDNNAAALSAVDRNLNALRLDDYRVTPTDCADSIKEKFGLIVCNPPFHKGFNHEKSLTEQFVITAKNRLNEDGVAFFVVNEFIGIEKFINKYFTKQQMLVKKDGFKVMLAHHAQ</sequence>
<evidence type="ECO:0000256" key="3">
    <source>
        <dbReference type="ARBA" id="ARBA00022603"/>
    </source>
</evidence>
<evidence type="ECO:0000256" key="2">
    <source>
        <dbReference type="ARBA" id="ARBA00022552"/>
    </source>
</evidence>
<keyword evidence="5" id="KW-0949">S-adenosyl-L-methionine</keyword>
<dbReference type="Pfam" id="PF05175">
    <property type="entry name" value="MTS"/>
    <property type="match status" value="1"/>
</dbReference>
<organism evidence="7 8">
    <name type="scientific">BD1-7 clade bacterium</name>
    <dbReference type="NCBI Taxonomy" id="2029982"/>
    <lineage>
        <taxon>Bacteria</taxon>
        <taxon>Pseudomonadati</taxon>
        <taxon>Pseudomonadota</taxon>
        <taxon>Gammaproteobacteria</taxon>
        <taxon>Cellvibrionales</taxon>
        <taxon>Spongiibacteraceae</taxon>
        <taxon>BD1-7 clade</taxon>
    </lineage>
</organism>
<protein>
    <submittedName>
        <fullName evidence="7">Ribosomal RNA small subunit methyltransferase C</fullName>
        <ecNumber evidence="7">2.1.1.172</ecNumber>
    </submittedName>
</protein>
<keyword evidence="8" id="KW-1185">Reference proteome</keyword>
<dbReference type="PANTHER" id="PTHR47816">
    <property type="entry name" value="RIBOSOMAL RNA SMALL SUBUNIT METHYLTRANSFERASE C"/>
    <property type="match status" value="1"/>
</dbReference>
<feature type="domain" description="Methyltransferase small" evidence="6">
    <location>
        <begin position="170"/>
        <end position="340"/>
    </location>
</feature>
<dbReference type="SUPFAM" id="SSF53335">
    <property type="entry name" value="S-adenosyl-L-methionine-dependent methyltransferases"/>
    <property type="match status" value="1"/>
</dbReference>
<dbReference type="GO" id="GO:0003676">
    <property type="term" value="F:nucleic acid binding"/>
    <property type="evidence" value="ECO:0007669"/>
    <property type="project" value="InterPro"/>
</dbReference>
<keyword evidence="1" id="KW-0963">Cytoplasm</keyword>
<keyword evidence="2" id="KW-0698">rRNA processing</keyword>
<gene>
    <name evidence="7" type="primary">rsmC_1</name>
    <name evidence="7" type="ORF">OPDIPICF_02297</name>
</gene>
<evidence type="ECO:0000313" key="7">
    <source>
        <dbReference type="EMBL" id="CAA0119589.1"/>
    </source>
</evidence>
<accession>A0A5S9QNK5</accession>
<keyword evidence="4 7" id="KW-0808">Transferase</keyword>
<dbReference type="GO" id="GO:0052914">
    <property type="term" value="F:16S rRNA (guanine(1207)-N(2))-methyltransferase activity"/>
    <property type="evidence" value="ECO:0007669"/>
    <property type="project" value="UniProtKB-EC"/>
</dbReference>
<evidence type="ECO:0000259" key="6">
    <source>
        <dbReference type="Pfam" id="PF05175"/>
    </source>
</evidence>
<evidence type="ECO:0000313" key="8">
    <source>
        <dbReference type="Proteomes" id="UP000441399"/>
    </source>
</evidence>
<dbReference type="Gene3D" id="3.40.50.150">
    <property type="entry name" value="Vaccinia Virus protein VP39"/>
    <property type="match status" value="2"/>
</dbReference>
<keyword evidence="3 7" id="KW-0489">Methyltransferase</keyword>
<reference evidence="7 8" key="1">
    <citation type="submission" date="2019-11" db="EMBL/GenBank/DDBJ databases">
        <authorList>
            <person name="Holert J."/>
        </authorList>
    </citation>
    <scope>NUCLEOTIDE SEQUENCE [LARGE SCALE GENOMIC DNA]</scope>
    <source>
        <strain evidence="7">SB11_3</strain>
    </source>
</reference>
<dbReference type="Proteomes" id="UP000441399">
    <property type="component" value="Unassembled WGS sequence"/>
</dbReference>
<dbReference type="InterPro" id="IPR029063">
    <property type="entry name" value="SAM-dependent_MTases_sf"/>
</dbReference>
<evidence type="ECO:0000256" key="4">
    <source>
        <dbReference type="ARBA" id="ARBA00022679"/>
    </source>
</evidence>
<dbReference type="CDD" id="cd02440">
    <property type="entry name" value="AdoMet_MTases"/>
    <property type="match status" value="1"/>
</dbReference>
<dbReference type="EMBL" id="CACSIO010000034">
    <property type="protein sequence ID" value="CAA0119589.1"/>
    <property type="molecule type" value="Genomic_DNA"/>
</dbReference>
<dbReference type="PANTHER" id="PTHR47816:SF4">
    <property type="entry name" value="RIBOSOMAL RNA SMALL SUBUNIT METHYLTRANSFERASE C"/>
    <property type="match status" value="1"/>
</dbReference>
<dbReference type="InterPro" id="IPR046977">
    <property type="entry name" value="RsmC/RlmG"/>
</dbReference>
<dbReference type="InterPro" id="IPR002052">
    <property type="entry name" value="DNA_methylase_N6_adenine_CS"/>
</dbReference>
<dbReference type="PROSITE" id="PS00092">
    <property type="entry name" value="N6_MTASE"/>
    <property type="match status" value="1"/>
</dbReference>
<dbReference type="EC" id="2.1.1.172" evidence="7"/>